<keyword evidence="3" id="KW-0808">Transferase</keyword>
<keyword evidence="5" id="KW-0418">Kinase</keyword>
<evidence type="ECO:0000256" key="3">
    <source>
        <dbReference type="ARBA" id="ARBA00022679"/>
    </source>
</evidence>
<dbReference type="InterPro" id="IPR027417">
    <property type="entry name" value="P-loop_NTPase"/>
</dbReference>
<accession>A0A6P6XXI0</accession>
<feature type="domain" description="Guanylate kinase-like" evidence="7">
    <location>
        <begin position="4"/>
        <end position="184"/>
    </location>
</feature>
<evidence type="ECO:0000256" key="5">
    <source>
        <dbReference type="ARBA" id="ARBA00022777"/>
    </source>
</evidence>
<evidence type="ECO:0000259" key="7">
    <source>
        <dbReference type="PROSITE" id="PS50052"/>
    </source>
</evidence>
<dbReference type="CDD" id="cd00071">
    <property type="entry name" value="GMPK"/>
    <property type="match status" value="1"/>
</dbReference>
<dbReference type="AlphaFoldDB" id="A0A6P6XXI0"/>
<feature type="non-terminal residue" evidence="9">
    <location>
        <position position="1"/>
    </location>
</feature>
<dbReference type="OMA" id="GELLEWC"/>
<keyword evidence="6" id="KW-0067">ATP-binding</keyword>
<dbReference type="PANTHER" id="PTHR23117">
    <property type="entry name" value="GUANYLATE KINASE-RELATED"/>
    <property type="match status" value="1"/>
</dbReference>
<dbReference type="InterPro" id="IPR008144">
    <property type="entry name" value="Guanylate_kin-like_dom"/>
</dbReference>
<keyword evidence="8" id="KW-1185">Reference proteome</keyword>
<dbReference type="PANTHER" id="PTHR23117:SF13">
    <property type="entry name" value="GUANYLATE KINASE"/>
    <property type="match status" value="1"/>
</dbReference>
<name>A0A6P6XXI0_DERPT</name>
<dbReference type="EC" id="2.7.4.8" evidence="2"/>
<dbReference type="Pfam" id="PF00625">
    <property type="entry name" value="Guanylate_kin"/>
    <property type="match status" value="1"/>
</dbReference>
<dbReference type="GO" id="GO:0005524">
    <property type="term" value="F:ATP binding"/>
    <property type="evidence" value="ECO:0007669"/>
    <property type="project" value="UniProtKB-KW"/>
</dbReference>
<evidence type="ECO:0000313" key="9">
    <source>
        <dbReference type="RefSeq" id="XP_027198042.1"/>
    </source>
</evidence>
<dbReference type="GO" id="GO:0005829">
    <property type="term" value="C:cytosol"/>
    <property type="evidence" value="ECO:0007669"/>
    <property type="project" value="TreeGrafter"/>
</dbReference>
<dbReference type="KEGG" id="dpte:113792330"/>
<evidence type="ECO:0000256" key="2">
    <source>
        <dbReference type="ARBA" id="ARBA00012961"/>
    </source>
</evidence>
<protein>
    <recommendedName>
        <fullName evidence="2">guanylate kinase</fullName>
        <ecNumber evidence="2">2.7.4.8</ecNumber>
    </recommendedName>
</protein>
<dbReference type="InterPro" id="IPR017665">
    <property type="entry name" value="Guanylate_kinase"/>
</dbReference>
<dbReference type="Proteomes" id="UP000515146">
    <property type="component" value="Unplaced"/>
</dbReference>
<dbReference type="InterPro" id="IPR020590">
    <property type="entry name" value="Guanylate_kinase_CS"/>
</dbReference>
<organism evidence="8 9">
    <name type="scientific">Dermatophagoides pteronyssinus</name>
    <name type="common">European house dust mite</name>
    <dbReference type="NCBI Taxonomy" id="6956"/>
    <lineage>
        <taxon>Eukaryota</taxon>
        <taxon>Metazoa</taxon>
        <taxon>Ecdysozoa</taxon>
        <taxon>Arthropoda</taxon>
        <taxon>Chelicerata</taxon>
        <taxon>Arachnida</taxon>
        <taxon>Acari</taxon>
        <taxon>Acariformes</taxon>
        <taxon>Sarcoptiformes</taxon>
        <taxon>Astigmata</taxon>
        <taxon>Psoroptidia</taxon>
        <taxon>Analgoidea</taxon>
        <taxon>Pyroglyphidae</taxon>
        <taxon>Dermatophagoidinae</taxon>
        <taxon>Dermatophagoides</taxon>
    </lineage>
</organism>
<gene>
    <name evidence="9" type="primary">LOC113792330</name>
</gene>
<dbReference type="Gene3D" id="3.30.63.10">
    <property type="entry name" value="Guanylate Kinase phosphate binding domain"/>
    <property type="match status" value="1"/>
</dbReference>
<proteinExistence type="inferred from homology"/>
<dbReference type="FunFam" id="3.30.63.10:FF:000002">
    <property type="entry name" value="Guanylate kinase 1"/>
    <property type="match status" value="1"/>
</dbReference>
<dbReference type="InParanoid" id="A0A6P6XXI0"/>
<dbReference type="GO" id="GO:0004385">
    <property type="term" value="F:GMP kinase activity"/>
    <property type="evidence" value="ECO:0007669"/>
    <property type="project" value="UniProtKB-EC"/>
</dbReference>
<dbReference type="SMART" id="SM00072">
    <property type="entry name" value="GuKc"/>
    <property type="match status" value="1"/>
</dbReference>
<keyword evidence="4" id="KW-0547">Nucleotide-binding</keyword>
<dbReference type="RefSeq" id="XP_027198042.1">
    <property type="nucleotide sequence ID" value="XM_027342241.1"/>
</dbReference>
<dbReference type="PROSITE" id="PS00856">
    <property type="entry name" value="GUANYLATE_KINASE_1"/>
    <property type="match status" value="1"/>
</dbReference>
<dbReference type="InterPro" id="IPR008145">
    <property type="entry name" value="GK/Ca_channel_bsu"/>
</dbReference>
<dbReference type="SUPFAM" id="SSF52540">
    <property type="entry name" value="P-loop containing nucleoside triphosphate hydrolases"/>
    <property type="match status" value="1"/>
</dbReference>
<dbReference type="PROSITE" id="PS50052">
    <property type="entry name" value="GUANYLATE_KINASE_2"/>
    <property type="match status" value="1"/>
</dbReference>
<evidence type="ECO:0000256" key="1">
    <source>
        <dbReference type="ARBA" id="ARBA00005790"/>
    </source>
</evidence>
<evidence type="ECO:0000256" key="6">
    <source>
        <dbReference type="ARBA" id="ARBA00022840"/>
    </source>
</evidence>
<sequence>RMPNRVLVVFGPSGVGKGSTIRRARERFGAAVALSISHTTRAPREGEAHGVDYYFVSKPEFERMLAAGELVEHTRYNDNYYGTSVAELQRLAQAPGAVPIVEVEVEGVQKLQQLPDLGAFYLVMKPPRVEVLRARLRLRGTETEAEIERRCARAREELALYERCHVDYTLVNDDLDAACREIKV</sequence>
<dbReference type="OrthoDB" id="6334211at2759"/>
<evidence type="ECO:0000256" key="4">
    <source>
        <dbReference type="ARBA" id="ARBA00022741"/>
    </source>
</evidence>
<reference evidence="9" key="1">
    <citation type="submission" date="2025-08" db="UniProtKB">
        <authorList>
            <consortium name="RefSeq"/>
        </authorList>
    </citation>
    <scope>IDENTIFICATION</scope>
    <source>
        <strain evidence="9">Airmid</strain>
    </source>
</reference>
<evidence type="ECO:0000313" key="8">
    <source>
        <dbReference type="Proteomes" id="UP000515146"/>
    </source>
</evidence>
<dbReference type="NCBIfam" id="TIGR03263">
    <property type="entry name" value="guanyl_kin"/>
    <property type="match status" value="1"/>
</dbReference>
<dbReference type="Gene3D" id="3.40.50.300">
    <property type="entry name" value="P-loop containing nucleotide triphosphate hydrolases"/>
    <property type="match status" value="1"/>
</dbReference>
<comment type="similarity">
    <text evidence="1">Belongs to the guanylate kinase family.</text>
</comment>